<feature type="compositionally biased region" description="Low complexity" evidence="3">
    <location>
        <begin position="306"/>
        <end position="317"/>
    </location>
</feature>
<keyword evidence="1" id="KW-0677">Repeat</keyword>
<feature type="region of interest" description="Disordered" evidence="3">
    <location>
        <begin position="284"/>
        <end position="317"/>
    </location>
</feature>
<evidence type="ECO:0000313" key="4">
    <source>
        <dbReference type="EMBL" id="TKX20644.1"/>
    </source>
</evidence>
<gene>
    <name evidence="4" type="ORF">C1H76_7030</name>
</gene>
<dbReference type="Pfam" id="PF01344">
    <property type="entry name" value="Kelch_1"/>
    <property type="match status" value="1"/>
</dbReference>
<evidence type="ECO:0000256" key="2">
    <source>
        <dbReference type="ARBA" id="ARBA00023004"/>
    </source>
</evidence>
<dbReference type="Gene3D" id="2.120.10.80">
    <property type="entry name" value="Kelch-type beta propeller"/>
    <property type="match status" value="2"/>
</dbReference>
<dbReference type="SUPFAM" id="SSF117281">
    <property type="entry name" value="Kelch motif"/>
    <property type="match status" value="1"/>
</dbReference>
<protein>
    <submittedName>
        <fullName evidence="4">Kelch motif-containing protein</fullName>
    </submittedName>
</protein>
<name>A0A4U7AY06_9PEZI</name>
<dbReference type="AlphaFoldDB" id="A0A4U7AY06"/>
<dbReference type="InterPro" id="IPR006652">
    <property type="entry name" value="Kelch_1"/>
</dbReference>
<dbReference type="Pfam" id="PF24681">
    <property type="entry name" value="Kelch_KLHDC2_KLHL20_DRC7"/>
    <property type="match status" value="1"/>
</dbReference>
<dbReference type="Proteomes" id="UP000308133">
    <property type="component" value="Unassembled WGS sequence"/>
</dbReference>
<reference evidence="4 5" key="1">
    <citation type="submission" date="2018-02" db="EMBL/GenBank/DDBJ databases">
        <title>Draft genome sequences of Elsinoe sp., causing black scab on jojoba.</title>
        <authorList>
            <person name="Stodart B."/>
            <person name="Jeffress S."/>
            <person name="Ash G."/>
            <person name="Arun Chinnappa K."/>
        </authorList>
    </citation>
    <scope>NUCLEOTIDE SEQUENCE [LARGE SCALE GENOMIC DNA]</scope>
    <source>
        <strain evidence="4 5">Hillstone_2</strain>
    </source>
</reference>
<organism evidence="4 5">
    <name type="scientific">Elsinoe australis</name>
    <dbReference type="NCBI Taxonomy" id="40998"/>
    <lineage>
        <taxon>Eukaryota</taxon>
        <taxon>Fungi</taxon>
        <taxon>Dikarya</taxon>
        <taxon>Ascomycota</taxon>
        <taxon>Pezizomycotina</taxon>
        <taxon>Dothideomycetes</taxon>
        <taxon>Dothideomycetidae</taxon>
        <taxon>Myriangiales</taxon>
        <taxon>Elsinoaceae</taxon>
        <taxon>Elsinoe</taxon>
    </lineage>
</organism>
<dbReference type="GO" id="GO:0019760">
    <property type="term" value="P:glucosinolate metabolic process"/>
    <property type="evidence" value="ECO:0007669"/>
    <property type="project" value="UniProtKB-ARBA"/>
</dbReference>
<keyword evidence="2" id="KW-0408">Iron</keyword>
<feature type="region of interest" description="Disordered" evidence="3">
    <location>
        <begin position="147"/>
        <end position="200"/>
    </location>
</feature>
<evidence type="ECO:0000256" key="1">
    <source>
        <dbReference type="ARBA" id="ARBA00022737"/>
    </source>
</evidence>
<proteinExistence type="predicted"/>
<evidence type="ECO:0000313" key="5">
    <source>
        <dbReference type="Proteomes" id="UP000308133"/>
    </source>
</evidence>
<evidence type="ECO:0000256" key="3">
    <source>
        <dbReference type="SAM" id="MobiDB-lite"/>
    </source>
</evidence>
<dbReference type="PANTHER" id="PTHR47435">
    <property type="entry name" value="KELCH REPEAT PROTEIN (AFU_ORTHOLOGUE AFUA_5G12780)"/>
    <property type="match status" value="1"/>
</dbReference>
<dbReference type="PANTHER" id="PTHR47435:SF4">
    <property type="entry name" value="KELCH REPEAT PROTEIN (AFU_ORTHOLOGUE AFUA_5G12780)"/>
    <property type="match status" value="1"/>
</dbReference>
<dbReference type="EMBL" id="PTQR01000086">
    <property type="protein sequence ID" value="TKX20644.1"/>
    <property type="molecule type" value="Genomic_DNA"/>
</dbReference>
<accession>A0A4U7AY06</accession>
<comment type="caution">
    <text evidence="4">The sequence shown here is derived from an EMBL/GenBank/DDBJ whole genome shotgun (WGS) entry which is preliminary data.</text>
</comment>
<dbReference type="InterPro" id="IPR015915">
    <property type="entry name" value="Kelch-typ_b-propeller"/>
</dbReference>
<sequence length="444" mass="46675">MAEAAGAFYAVETFVEGAVAAVKGIYDPTLPLKTDLVPVKDVDLPRYAHTVSLVKGRAYVYGGVTSKDGTEALTDNDIHVVILPISATEGSDYKRIPSGPDSPPARHGHSAAVIDDQIYIYGGTSFSNEPVDEDGTVWAFSTSTATWTKLSPSSTSPPPPNRLKHASVATSHPQKPQKRTDEGLVPQFESDPSKHVPEPDAPLSYGTLIIHGGVLAGSTGSEPLNDVWSFDISSRTWSPLPSPSSPVRAAPSPSLTMEGSRLYIYAAGGVQFMDLSTSTYSDKGGDGELGVSPLGPWAPVTKDSSSEGPGERSGSVVVPITTGQGRKYLALIGGEERSAVGESEGKGDVWTLQLQPEGMSAASFKDAARMAVKKGTGEKEWAEVRYFDSEGVMVQEGQEGRGIGARTGFAADKSRDEDGSTVFVHGGKESGKVRGDGVLVTFGI</sequence>